<dbReference type="Gene3D" id="1.20.1250.20">
    <property type="entry name" value="MFS general substrate transporter like domains"/>
    <property type="match status" value="1"/>
</dbReference>
<dbReference type="PROSITE" id="PS50850">
    <property type="entry name" value="MFS"/>
    <property type="match status" value="1"/>
</dbReference>
<evidence type="ECO:0000256" key="5">
    <source>
        <dbReference type="SAM" id="MobiDB-lite"/>
    </source>
</evidence>
<reference evidence="8 9" key="1">
    <citation type="journal article" date="2024" name="Commun. Biol.">
        <title>Comparative genomic analysis of thermophilic fungi reveals convergent evolutionary adaptations and gene losses.</title>
        <authorList>
            <person name="Steindorff A.S."/>
            <person name="Aguilar-Pontes M.V."/>
            <person name="Robinson A.J."/>
            <person name="Andreopoulos B."/>
            <person name="LaButti K."/>
            <person name="Kuo A."/>
            <person name="Mondo S."/>
            <person name="Riley R."/>
            <person name="Otillar R."/>
            <person name="Haridas S."/>
            <person name="Lipzen A."/>
            <person name="Grimwood J."/>
            <person name="Schmutz J."/>
            <person name="Clum A."/>
            <person name="Reid I.D."/>
            <person name="Moisan M.C."/>
            <person name="Butler G."/>
            <person name="Nguyen T.T.M."/>
            <person name="Dewar K."/>
            <person name="Conant G."/>
            <person name="Drula E."/>
            <person name="Henrissat B."/>
            <person name="Hansel C."/>
            <person name="Singer S."/>
            <person name="Hutchinson M.I."/>
            <person name="de Vries R.P."/>
            <person name="Natvig D.O."/>
            <person name="Powell A.J."/>
            <person name="Tsang A."/>
            <person name="Grigoriev I.V."/>
        </authorList>
    </citation>
    <scope>NUCLEOTIDE SEQUENCE [LARGE SCALE GENOMIC DNA]</scope>
    <source>
        <strain evidence="8 9">CBS 494.80</strain>
    </source>
</reference>
<evidence type="ECO:0000259" key="7">
    <source>
        <dbReference type="PROSITE" id="PS50850"/>
    </source>
</evidence>
<keyword evidence="9" id="KW-1185">Reference proteome</keyword>
<dbReference type="PANTHER" id="PTHR23501">
    <property type="entry name" value="MAJOR FACILITATOR SUPERFAMILY"/>
    <property type="match status" value="1"/>
</dbReference>
<dbReference type="Proteomes" id="UP001595075">
    <property type="component" value="Unassembled WGS sequence"/>
</dbReference>
<feature type="transmembrane region" description="Helical" evidence="6">
    <location>
        <begin position="420"/>
        <end position="437"/>
    </location>
</feature>
<dbReference type="InterPro" id="IPR036259">
    <property type="entry name" value="MFS_trans_sf"/>
</dbReference>
<dbReference type="InterPro" id="IPR011701">
    <property type="entry name" value="MFS"/>
</dbReference>
<feature type="domain" description="Major facilitator superfamily (MFS) profile" evidence="7">
    <location>
        <begin position="1"/>
        <end position="442"/>
    </location>
</feature>
<feature type="region of interest" description="Disordered" evidence="5">
    <location>
        <begin position="446"/>
        <end position="478"/>
    </location>
</feature>
<feature type="non-terminal residue" evidence="8">
    <location>
        <position position="478"/>
    </location>
</feature>
<feature type="transmembrane region" description="Helical" evidence="6">
    <location>
        <begin position="250"/>
        <end position="275"/>
    </location>
</feature>
<sequence>MIANTIFQVLYGRLSDALGRKVVFLTAVGLLSLGTLACSFAQTGPQLYVFRGVSGVGTGGITALAMMIVSDVVTLENRGKYQGILGACVGLGSTVGPFLAAGFISTSSWRALYWTISPLAFLSGMIVAWILPPSKTTGRWQDKLRTIDYWGLLTSSASLLLLLIPISGGGTYFEWTSPMVISMLTLGSVAFILFLVIEWKFAQMPMMPLYAFRNPPVCAIIIQHFLYGVVYYSHLYFLPIYYQNVRQYSVLRAATLTIPLVVSQAVFSTLSGLYISRFKRYGEIIWSGYTIWFVASGLLLLFNRTIKPWAMVLILICEGIGVGFVFQPSLIAAQAHSSKNDRAVVISVRSFIRALGGAFGLAVSSAIFSNKLNASTTALPQSIRNQVRQINLGVPDVSRYNPQQASLVLDAYAAASHTTFLSWVPFMGVCLLLCFLIKDRGLQLKEEKPADASSIEEAVEVSDTGRVNQEDRMEKGGP</sequence>
<keyword evidence="3 6" id="KW-1133">Transmembrane helix</keyword>
<dbReference type="PRINTS" id="PR01036">
    <property type="entry name" value="TCRTETB"/>
</dbReference>
<feature type="transmembrane region" description="Helical" evidence="6">
    <location>
        <begin position="308"/>
        <end position="330"/>
    </location>
</feature>
<comment type="caution">
    <text evidence="8">The sequence shown here is derived from an EMBL/GenBank/DDBJ whole genome shotgun (WGS) entry which is preliminary data.</text>
</comment>
<dbReference type="InterPro" id="IPR020846">
    <property type="entry name" value="MFS_dom"/>
</dbReference>
<proteinExistence type="predicted"/>
<dbReference type="PANTHER" id="PTHR23501:SF78">
    <property type="entry name" value="MAJOR FACILITATOR SUPERFAMILY (MFS) PROFILE DOMAIN-CONTAINING PROTEIN-RELATED"/>
    <property type="match status" value="1"/>
</dbReference>
<protein>
    <recommendedName>
        <fullName evidence="7">Major facilitator superfamily (MFS) profile domain-containing protein</fullName>
    </recommendedName>
</protein>
<dbReference type="EMBL" id="JAZHXI010000023">
    <property type="protein sequence ID" value="KAL2060210.1"/>
    <property type="molecule type" value="Genomic_DNA"/>
</dbReference>
<evidence type="ECO:0000313" key="8">
    <source>
        <dbReference type="EMBL" id="KAL2060210.1"/>
    </source>
</evidence>
<feature type="transmembrane region" description="Helical" evidence="6">
    <location>
        <begin position="284"/>
        <end position="302"/>
    </location>
</feature>
<name>A0ABR4BRG9_9HELO</name>
<feature type="transmembrane region" description="Helical" evidence="6">
    <location>
        <begin position="152"/>
        <end position="173"/>
    </location>
</feature>
<evidence type="ECO:0000256" key="2">
    <source>
        <dbReference type="ARBA" id="ARBA00022692"/>
    </source>
</evidence>
<dbReference type="Pfam" id="PF07690">
    <property type="entry name" value="MFS_1"/>
    <property type="match status" value="1"/>
</dbReference>
<organism evidence="8 9">
    <name type="scientific">Oculimacula yallundae</name>
    <dbReference type="NCBI Taxonomy" id="86028"/>
    <lineage>
        <taxon>Eukaryota</taxon>
        <taxon>Fungi</taxon>
        <taxon>Dikarya</taxon>
        <taxon>Ascomycota</taxon>
        <taxon>Pezizomycotina</taxon>
        <taxon>Leotiomycetes</taxon>
        <taxon>Helotiales</taxon>
        <taxon>Ploettnerulaceae</taxon>
        <taxon>Oculimacula</taxon>
    </lineage>
</organism>
<feature type="transmembrane region" description="Helical" evidence="6">
    <location>
        <begin position="48"/>
        <end position="69"/>
    </location>
</feature>
<evidence type="ECO:0000313" key="9">
    <source>
        <dbReference type="Proteomes" id="UP001595075"/>
    </source>
</evidence>
<keyword evidence="2 6" id="KW-0812">Transmembrane</keyword>
<evidence type="ECO:0000256" key="3">
    <source>
        <dbReference type="ARBA" id="ARBA00022989"/>
    </source>
</evidence>
<feature type="transmembrane region" description="Helical" evidence="6">
    <location>
        <begin position="81"/>
        <end position="105"/>
    </location>
</feature>
<feature type="transmembrane region" description="Helical" evidence="6">
    <location>
        <begin position="351"/>
        <end position="369"/>
    </location>
</feature>
<feature type="transmembrane region" description="Helical" evidence="6">
    <location>
        <begin position="111"/>
        <end position="131"/>
    </location>
</feature>
<evidence type="ECO:0000256" key="4">
    <source>
        <dbReference type="ARBA" id="ARBA00023136"/>
    </source>
</evidence>
<keyword evidence="4 6" id="KW-0472">Membrane</keyword>
<dbReference type="SUPFAM" id="SSF103473">
    <property type="entry name" value="MFS general substrate transporter"/>
    <property type="match status" value="1"/>
</dbReference>
<feature type="transmembrane region" description="Helical" evidence="6">
    <location>
        <begin position="22"/>
        <end position="42"/>
    </location>
</feature>
<accession>A0ABR4BRG9</accession>
<feature type="transmembrane region" description="Helical" evidence="6">
    <location>
        <begin position="217"/>
        <end position="238"/>
    </location>
</feature>
<evidence type="ECO:0000256" key="1">
    <source>
        <dbReference type="ARBA" id="ARBA00004141"/>
    </source>
</evidence>
<evidence type="ECO:0000256" key="6">
    <source>
        <dbReference type="SAM" id="Phobius"/>
    </source>
</evidence>
<feature type="transmembrane region" description="Helical" evidence="6">
    <location>
        <begin position="179"/>
        <end position="197"/>
    </location>
</feature>
<feature type="compositionally biased region" description="Basic and acidic residues" evidence="5">
    <location>
        <begin position="468"/>
        <end position="478"/>
    </location>
</feature>
<gene>
    <name evidence="8" type="ORF">VTL71DRAFT_9605</name>
</gene>
<comment type="subcellular location">
    <subcellularLocation>
        <location evidence="1">Membrane</location>
        <topology evidence="1">Multi-pass membrane protein</topology>
    </subcellularLocation>
</comment>
<dbReference type="Gene3D" id="1.20.1720.10">
    <property type="entry name" value="Multidrug resistance protein D"/>
    <property type="match status" value="1"/>
</dbReference>